<reference evidence="1 2" key="1">
    <citation type="journal article" date="2010" name="J. Bacteriol.">
        <title>The complete genome sequence of Croceibacter atlanticus HTCC2559T.</title>
        <authorList>
            <person name="Oh H.M."/>
            <person name="Kang I."/>
            <person name="Ferriera S."/>
            <person name="Giovannoni S.J."/>
            <person name="Cho J.C."/>
        </authorList>
    </citation>
    <scope>NUCLEOTIDE SEQUENCE [LARGE SCALE GENOMIC DNA]</scope>
    <source>
        <strain evidence="2">ATCC BAA-628 / HTCC2559 / KCTC 12090</strain>
    </source>
</reference>
<dbReference type="Gene3D" id="3.40.630.30">
    <property type="match status" value="1"/>
</dbReference>
<proteinExistence type="predicted"/>
<dbReference type="RefSeq" id="WP_013188153.1">
    <property type="nucleotide sequence ID" value="NC_014230.1"/>
</dbReference>
<dbReference type="Proteomes" id="UP000002297">
    <property type="component" value="Chromosome"/>
</dbReference>
<dbReference type="HOGENOM" id="CLU_1394598_0_0_10"/>
<dbReference type="STRING" id="216432.CA2559_12068"/>
<dbReference type="AlphaFoldDB" id="A3UAD6"/>
<protein>
    <recommendedName>
        <fullName evidence="3">N-acetyltransferase domain-containing protein</fullName>
    </recommendedName>
</protein>
<evidence type="ECO:0008006" key="3">
    <source>
        <dbReference type="Google" id="ProtNLM"/>
    </source>
</evidence>
<gene>
    <name evidence="1" type="ordered locus">CA2559_12068</name>
</gene>
<dbReference type="GeneID" id="89454130"/>
<name>A3UAD6_CROAH</name>
<evidence type="ECO:0000313" key="2">
    <source>
        <dbReference type="Proteomes" id="UP000002297"/>
    </source>
</evidence>
<accession>A3UAD6</accession>
<organism evidence="1 2">
    <name type="scientific">Croceibacter atlanticus (strain ATCC BAA-628 / JCM 21780 / CIP 108009 / IAM 15332 / KCTC 12090 / HTCC2559)</name>
    <dbReference type="NCBI Taxonomy" id="216432"/>
    <lineage>
        <taxon>Bacteria</taxon>
        <taxon>Pseudomonadati</taxon>
        <taxon>Bacteroidota</taxon>
        <taxon>Flavobacteriia</taxon>
        <taxon>Flavobacteriales</taxon>
        <taxon>Flavobacteriaceae</taxon>
        <taxon>Croceibacter</taxon>
    </lineage>
</organism>
<dbReference type="eggNOG" id="COG0456">
    <property type="taxonomic scope" value="Bacteria"/>
</dbReference>
<keyword evidence="2" id="KW-1185">Reference proteome</keyword>
<dbReference type="EMBL" id="CP002046">
    <property type="protein sequence ID" value="EAP86772.1"/>
    <property type="molecule type" value="Genomic_DNA"/>
</dbReference>
<evidence type="ECO:0000313" key="1">
    <source>
        <dbReference type="EMBL" id="EAP86772.1"/>
    </source>
</evidence>
<dbReference type="OrthoDB" id="1452841at2"/>
<sequence length="199" mass="23131">MNKAQIIENVATTLKDTPSAQEIVKKGGNRDKRFHYLATHMVEKAIAKDALIVSENGAGTAILFKTNAKEENFWKDLPKELALVRHVTGIKNALKILKKQKYIKAQRPLEGDYLYCWFWGILPDTRGFGDETQTAKEMKDKMMDVADKLQLPLYAETRKRKVVIVYRRYGFDMFHEWVQPDGEKMWFLRYIPVKGVPHK</sequence>
<dbReference type="KEGG" id="cat:CA2559_12068"/>